<evidence type="ECO:0000313" key="3">
    <source>
        <dbReference type="EMBL" id="ADE53582.1"/>
    </source>
</evidence>
<organism evidence="3 4">
    <name type="scientific">Coraliomargarita akajimensis (strain DSM 45221 / IAM 15411 / JCM 23193 / KCTC 12865 / 04OKA010-24)</name>
    <dbReference type="NCBI Taxonomy" id="583355"/>
    <lineage>
        <taxon>Bacteria</taxon>
        <taxon>Pseudomonadati</taxon>
        <taxon>Verrucomicrobiota</taxon>
        <taxon>Opitutia</taxon>
        <taxon>Puniceicoccales</taxon>
        <taxon>Coraliomargaritaceae</taxon>
        <taxon>Coraliomargarita</taxon>
    </lineage>
</organism>
<dbReference type="OrthoDB" id="9792935at2"/>
<dbReference type="Pfam" id="PF01408">
    <property type="entry name" value="GFO_IDH_MocA"/>
    <property type="match status" value="1"/>
</dbReference>
<dbReference type="PANTHER" id="PTHR43818">
    <property type="entry name" value="BCDNA.GH03377"/>
    <property type="match status" value="1"/>
</dbReference>
<evidence type="ECO:0000313" key="4">
    <source>
        <dbReference type="Proteomes" id="UP000000925"/>
    </source>
</evidence>
<dbReference type="InterPro" id="IPR050463">
    <property type="entry name" value="Gfo/Idh/MocA_oxidrdct_glycsds"/>
</dbReference>
<dbReference type="AlphaFoldDB" id="D5ENS3"/>
<dbReference type="InterPro" id="IPR006311">
    <property type="entry name" value="TAT_signal"/>
</dbReference>
<dbReference type="KEGG" id="caa:Caka_0557"/>
<dbReference type="Proteomes" id="UP000000925">
    <property type="component" value="Chromosome"/>
</dbReference>
<dbReference type="InterPro" id="IPR036291">
    <property type="entry name" value="NAD(P)-bd_dom_sf"/>
</dbReference>
<gene>
    <name evidence="3" type="ordered locus">Caka_0557</name>
</gene>
<protein>
    <submittedName>
        <fullName evidence="3">Oxidoreductase domain protein</fullName>
    </submittedName>
</protein>
<accession>D5ENS3</accession>
<dbReference type="eggNOG" id="COG0673">
    <property type="taxonomic scope" value="Bacteria"/>
</dbReference>
<feature type="domain" description="Gfo/Idh/MocA-like oxidoreductase bacterial type C-terminal" evidence="2">
    <location>
        <begin position="191"/>
        <end position="286"/>
    </location>
</feature>
<dbReference type="PROSITE" id="PS51318">
    <property type="entry name" value="TAT"/>
    <property type="match status" value="1"/>
</dbReference>
<dbReference type="STRING" id="583355.Caka_0557"/>
<dbReference type="InterPro" id="IPR043906">
    <property type="entry name" value="Gfo/Idh/MocA_OxRdtase_bact_C"/>
</dbReference>
<dbReference type="EMBL" id="CP001998">
    <property type="protein sequence ID" value="ADE53582.1"/>
    <property type="molecule type" value="Genomic_DNA"/>
</dbReference>
<evidence type="ECO:0000259" key="1">
    <source>
        <dbReference type="Pfam" id="PF01408"/>
    </source>
</evidence>
<dbReference type="RefSeq" id="WP_013042307.1">
    <property type="nucleotide sequence ID" value="NC_014008.1"/>
</dbReference>
<evidence type="ECO:0000259" key="2">
    <source>
        <dbReference type="Pfam" id="PF19051"/>
    </source>
</evidence>
<feature type="domain" description="Gfo/Idh/MocA-like oxidoreductase bacterial type C-terminal" evidence="2">
    <location>
        <begin position="397"/>
        <end position="467"/>
    </location>
</feature>
<dbReference type="Pfam" id="PF19051">
    <property type="entry name" value="GFO_IDH_MocA_C2"/>
    <property type="match status" value="2"/>
</dbReference>
<feature type="domain" description="Gfo/Idh/MocA-like oxidoreductase N-terminal" evidence="1">
    <location>
        <begin position="96"/>
        <end position="179"/>
    </location>
</feature>
<dbReference type="InterPro" id="IPR000683">
    <property type="entry name" value="Gfo/Idh/MocA-like_OxRdtase_N"/>
</dbReference>
<keyword evidence="4" id="KW-1185">Reference proteome</keyword>
<dbReference type="GO" id="GO:0000166">
    <property type="term" value="F:nucleotide binding"/>
    <property type="evidence" value="ECO:0007669"/>
    <property type="project" value="InterPro"/>
</dbReference>
<proteinExistence type="predicted"/>
<dbReference type="PANTHER" id="PTHR43818:SF3">
    <property type="entry name" value="OXIDOREDUCTASE-RELATED"/>
    <property type="match status" value="1"/>
</dbReference>
<name>D5ENS3_CORAD</name>
<dbReference type="HOGENOM" id="CLU_023194_24_0_0"/>
<dbReference type="SUPFAM" id="SSF51735">
    <property type="entry name" value="NAD(P)-binding Rossmann-fold domains"/>
    <property type="match status" value="1"/>
</dbReference>
<dbReference type="Gene3D" id="3.30.360.10">
    <property type="entry name" value="Dihydrodipicolinate Reductase, domain 2"/>
    <property type="match status" value="1"/>
</dbReference>
<reference evidence="3 4" key="1">
    <citation type="journal article" date="2010" name="Stand. Genomic Sci.">
        <title>Complete genome sequence of Coraliomargarita akajimensis type strain (04OKA010-24).</title>
        <authorList>
            <person name="Mavromatis K."/>
            <person name="Abt B."/>
            <person name="Brambilla E."/>
            <person name="Lapidus A."/>
            <person name="Copeland A."/>
            <person name="Deshpande S."/>
            <person name="Nolan M."/>
            <person name="Lucas S."/>
            <person name="Tice H."/>
            <person name="Cheng J.F."/>
            <person name="Han C."/>
            <person name="Detter J.C."/>
            <person name="Woyke T."/>
            <person name="Goodwin L."/>
            <person name="Pitluck S."/>
            <person name="Held B."/>
            <person name="Brettin T."/>
            <person name="Tapia R."/>
            <person name="Ivanova N."/>
            <person name="Mikhailova N."/>
            <person name="Pati A."/>
            <person name="Liolios K."/>
            <person name="Chen A."/>
            <person name="Palaniappan K."/>
            <person name="Land M."/>
            <person name="Hauser L."/>
            <person name="Chang Y.J."/>
            <person name="Jeffries C.D."/>
            <person name="Rohde M."/>
            <person name="Goker M."/>
            <person name="Bristow J."/>
            <person name="Eisen J.A."/>
            <person name="Markowitz V."/>
            <person name="Hugenholtz P."/>
            <person name="Klenk H.P."/>
            <person name="Kyrpides N.C."/>
        </authorList>
    </citation>
    <scope>NUCLEOTIDE SEQUENCE [LARGE SCALE GENOMIC DNA]</scope>
    <source>
        <strain evidence="4">DSM 45221 / IAM 15411 / JCM 23193 / KCTC 12865</strain>
    </source>
</reference>
<dbReference type="SUPFAM" id="SSF55347">
    <property type="entry name" value="Glyceraldehyde-3-phosphate dehydrogenase-like, C-terminal domain"/>
    <property type="match status" value="1"/>
</dbReference>
<sequence>MNISRRQFLVTSGAATAAYSLLPGKVLGANEKVNLAAIGIGQQGGGITRNFASNPKVNLVALCDVDIDSDSPIARPRAEQPHAWADYAWGNKNRTPAACAAQFPKAKRYRDFRKMFDEMGDQIDAVCIGTPDHTHFPITMAAMMLGIHVYVEKPLARTFEECTKLIEAEKKFGVVTQMGNQGHSGTNYFQFKEWVEQGIIKDVYHVDAMMNSPRRWHPWDNVSAYPPAEPIPGELDWDTWHTSVAKMQAFSKKLHYGNWRGWHQFGTGCFGDWGAHILDTIHEFLDLGLPEKITATHLLGRNDLIFPKESTINFQFPERNGMPAMDIDWYDGQKNWLKKPAVLGDEKVYSPGKVIYSKEYIFKGQTHAKPLEIVPREKYIEMLKAGEVRKDFGKHSNHYQNFINAVRGEEATRSPFSVAGPLCQMFALGCIAQRLGGELHFDRRTQQITNNKQANSLLKDQVRRGWEQYYRI</sequence>
<dbReference type="Gene3D" id="3.40.50.720">
    <property type="entry name" value="NAD(P)-binding Rossmann-like Domain"/>
    <property type="match status" value="1"/>
</dbReference>